<comment type="caution">
    <text evidence="2">The sequence shown here is derived from an EMBL/GenBank/DDBJ whole genome shotgun (WGS) entry which is preliminary data.</text>
</comment>
<dbReference type="InterPro" id="IPR029057">
    <property type="entry name" value="PRTase-like"/>
</dbReference>
<sequence length="319" mass="35234">MHFRSIADLHADILSGLHKIPRDVDVVVGVARSGMLPATMIALALNVPLAEMNSFAHGRLLGSGKTRRVKRMNVDFEDVRHALVVDDSIDTGGSMLEARAVLAPLADRIKFTFLAAYGVKADPAPADVILATVPQPRVFEWNALHHAILSRACVDIDGVLCHDPTDEENDDGERYLRFLTQARPRTIPTKKIASLVTSRLEKYRPETEAWLKANGVEYGELIMLDLPTAEERRRAGVHGSFKGEYYKRSKAEIFIESELAQAQTIANISGKPVLSLEGPVMCEPGNLSPVRLAARAIHRSPLRKLVSKIKWRLVKAVKA</sequence>
<dbReference type="Gene3D" id="3.40.50.2020">
    <property type="match status" value="1"/>
</dbReference>
<protein>
    <submittedName>
        <fullName evidence="2">Phosphoribosyltransferase</fullName>
    </submittedName>
</protein>
<dbReference type="Pfam" id="PF00156">
    <property type="entry name" value="Pribosyltran"/>
    <property type="match status" value="1"/>
</dbReference>
<name>A0ABS0T7H7_9CAUL</name>
<evidence type="ECO:0000259" key="1">
    <source>
        <dbReference type="Pfam" id="PF00156"/>
    </source>
</evidence>
<evidence type="ECO:0000313" key="3">
    <source>
        <dbReference type="Proteomes" id="UP000639859"/>
    </source>
</evidence>
<dbReference type="RefSeq" id="WP_198578898.1">
    <property type="nucleotide sequence ID" value="NZ_JADWOX010000034.1"/>
</dbReference>
<dbReference type="SUPFAM" id="SSF53271">
    <property type="entry name" value="PRTase-like"/>
    <property type="match status" value="1"/>
</dbReference>
<feature type="domain" description="Phosphoribosyltransferase" evidence="1">
    <location>
        <begin position="7"/>
        <end position="103"/>
    </location>
</feature>
<keyword evidence="2" id="KW-0328">Glycosyltransferase</keyword>
<dbReference type="Proteomes" id="UP000639859">
    <property type="component" value="Unassembled WGS sequence"/>
</dbReference>
<dbReference type="EMBL" id="JADWOX010000034">
    <property type="protein sequence ID" value="MBI1687015.1"/>
    <property type="molecule type" value="Genomic_DNA"/>
</dbReference>
<keyword evidence="2" id="KW-0808">Transferase</keyword>
<dbReference type="GO" id="GO:0016757">
    <property type="term" value="F:glycosyltransferase activity"/>
    <property type="evidence" value="ECO:0007669"/>
    <property type="project" value="UniProtKB-KW"/>
</dbReference>
<dbReference type="InterPro" id="IPR000836">
    <property type="entry name" value="PRTase_dom"/>
</dbReference>
<evidence type="ECO:0000313" key="2">
    <source>
        <dbReference type="EMBL" id="MBI1687015.1"/>
    </source>
</evidence>
<reference evidence="2 3" key="1">
    <citation type="submission" date="2020-11" db="EMBL/GenBank/DDBJ databases">
        <title>genome sequence of strain KACC 18849.</title>
        <authorList>
            <person name="Gao J."/>
            <person name="Zhang X."/>
        </authorList>
    </citation>
    <scope>NUCLEOTIDE SEQUENCE [LARGE SCALE GENOMIC DNA]</scope>
    <source>
        <strain evidence="2 3">KACC 18849</strain>
    </source>
</reference>
<organism evidence="2 3">
    <name type="scientific">Caulobacter hibisci</name>
    <dbReference type="NCBI Taxonomy" id="2035993"/>
    <lineage>
        <taxon>Bacteria</taxon>
        <taxon>Pseudomonadati</taxon>
        <taxon>Pseudomonadota</taxon>
        <taxon>Alphaproteobacteria</taxon>
        <taxon>Caulobacterales</taxon>
        <taxon>Caulobacteraceae</taxon>
        <taxon>Caulobacter</taxon>
    </lineage>
</organism>
<gene>
    <name evidence="2" type="ORF">I4Q42_25370</name>
</gene>
<accession>A0ABS0T7H7</accession>
<keyword evidence="3" id="KW-1185">Reference proteome</keyword>
<proteinExistence type="predicted"/>
<dbReference type="CDD" id="cd06223">
    <property type="entry name" value="PRTases_typeI"/>
    <property type="match status" value="1"/>
</dbReference>